<organism evidence="2 3">
    <name type="scientific">Pleurodeles waltl</name>
    <name type="common">Iberian ribbed newt</name>
    <dbReference type="NCBI Taxonomy" id="8319"/>
    <lineage>
        <taxon>Eukaryota</taxon>
        <taxon>Metazoa</taxon>
        <taxon>Chordata</taxon>
        <taxon>Craniata</taxon>
        <taxon>Vertebrata</taxon>
        <taxon>Euteleostomi</taxon>
        <taxon>Amphibia</taxon>
        <taxon>Batrachia</taxon>
        <taxon>Caudata</taxon>
        <taxon>Salamandroidea</taxon>
        <taxon>Salamandridae</taxon>
        <taxon>Pleurodelinae</taxon>
        <taxon>Pleurodeles</taxon>
    </lineage>
</organism>
<sequence>MAFGAIRKPPAPKAACQRQQGSPTNTEQRNDCLQQVHALPSRARHPILLAAQSAARPSGIGPAERHPKTAAPQQKRSLSQTHCMRGGGGRATVAVATHGLGRAVEANQTEQPAAILDSPPSPRF</sequence>
<accession>A0AAV7RMD1</accession>
<feature type="compositionally biased region" description="Polar residues" evidence="1">
    <location>
        <begin position="71"/>
        <end position="82"/>
    </location>
</feature>
<feature type="region of interest" description="Disordered" evidence="1">
    <location>
        <begin position="51"/>
        <end position="88"/>
    </location>
</feature>
<proteinExistence type="predicted"/>
<evidence type="ECO:0000256" key="1">
    <source>
        <dbReference type="SAM" id="MobiDB-lite"/>
    </source>
</evidence>
<reference evidence="2" key="1">
    <citation type="journal article" date="2022" name="bioRxiv">
        <title>Sequencing and chromosome-scale assembly of the giantPleurodeles waltlgenome.</title>
        <authorList>
            <person name="Brown T."/>
            <person name="Elewa A."/>
            <person name="Iarovenko S."/>
            <person name="Subramanian E."/>
            <person name="Araus A.J."/>
            <person name="Petzold A."/>
            <person name="Susuki M."/>
            <person name="Suzuki K.-i.T."/>
            <person name="Hayashi T."/>
            <person name="Toyoda A."/>
            <person name="Oliveira C."/>
            <person name="Osipova E."/>
            <person name="Leigh N.D."/>
            <person name="Simon A."/>
            <person name="Yun M.H."/>
        </authorList>
    </citation>
    <scope>NUCLEOTIDE SEQUENCE</scope>
    <source>
        <strain evidence="2">20211129_DDA</strain>
        <tissue evidence="2">Liver</tissue>
    </source>
</reference>
<keyword evidence="3" id="KW-1185">Reference proteome</keyword>
<evidence type="ECO:0000313" key="2">
    <source>
        <dbReference type="EMBL" id="KAJ1152717.1"/>
    </source>
</evidence>
<name>A0AAV7RMD1_PLEWA</name>
<dbReference type="EMBL" id="JANPWB010000009">
    <property type="protein sequence ID" value="KAJ1152717.1"/>
    <property type="molecule type" value="Genomic_DNA"/>
</dbReference>
<evidence type="ECO:0000313" key="3">
    <source>
        <dbReference type="Proteomes" id="UP001066276"/>
    </source>
</evidence>
<comment type="caution">
    <text evidence="2">The sequence shown here is derived from an EMBL/GenBank/DDBJ whole genome shotgun (WGS) entry which is preliminary data.</text>
</comment>
<protein>
    <submittedName>
        <fullName evidence="2">Uncharacterized protein</fullName>
    </submittedName>
</protein>
<dbReference type="AlphaFoldDB" id="A0AAV7RMD1"/>
<feature type="region of interest" description="Disordered" evidence="1">
    <location>
        <begin position="1"/>
        <end position="30"/>
    </location>
</feature>
<feature type="region of interest" description="Disordered" evidence="1">
    <location>
        <begin position="103"/>
        <end position="124"/>
    </location>
</feature>
<gene>
    <name evidence="2" type="ORF">NDU88_005492</name>
</gene>
<feature type="compositionally biased region" description="Polar residues" evidence="1">
    <location>
        <begin position="17"/>
        <end position="30"/>
    </location>
</feature>
<dbReference type="Proteomes" id="UP001066276">
    <property type="component" value="Chromosome 5"/>
</dbReference>